<dbReference type="InterPro" id="IPR035895">
    <property type="entry name" value="HPr-like_sf"/>
</dbReference>
<dbReference type="SUPFAM" id="SSF55594">
    <property type="entry name" value="HPr-like"/>
    <property type="match status" value="1"/>
</dbReference>
<sequence length="98" mass="11277">MHHLYRGKESEQLSRRIMKTITINPGTARNITSRYHKLMKVCSLFDSKVMFEANNNVVDIQSGRKLISTMKMDENVTLRISGDDESQAVILIRECIGY</sequence>
<accession>A0A081N0H9</accession>
<dbReference type="AlphaFoldDB" id="A0A081N0H9"/>
<dbReference type="EMBL" id="JOKG01000005">
    <property type="protein sequence ID" value="KEQ11952.1"/>
    <property type="molecule type" value="Genomic_DNA"/>
</dbReference>
<comment type="caution">
    <text evidence="1">The sequence shown here is derived from an EMBL/GenBank/DDBJ whole genome shotgun (WGS) entry which is preliminary data.</text>
</comment>
<protein>
    <recommendedName>
        <fullName evidence="3">HPr domain-containing protein</fullName>
    </recommendedName>
</protein>
<proteinExistence type="predicted"/>
<keyword evidence="2" id="KW-1185">Reference proteome</keyword>
<gene>
    <name evidence="1" type="ORF">GZ77_22900</name>
</gene>
<organism evidence="1 2">
    <name type="scientific">Endozoicomonas montiporae</name>
    <dbReference type="NCBI Taxonomy" id="1027273"/>
    <lineage>
        <taxon>Bacteria</taxon>
        <taxon>Pseudomonadati</taxon>
        <taxon>Pseudomonadota</taxon>
        <taxon>Gammaproteobacteria</taxon>
        <taxon>Oceanospirillales</taxon>
        <taxon>Endozoicomonadaceae</taxon>
        <taxon>Endozoicomonas</taxon>
    </lineage>
</organism>
<evidence type="ECO:0000313" key="1">
    <source>
        <dbReference type="EMBL" id="KEQ11952.1"/>
    </source>
</evidence>
<evidence type="ECO:0008006" key="3">
    <source>
        <dbReference type="Google" id="ProtNLM"/>
    </source>
</evidence>
<evidence type="ECO:0000313" key="2">
    <source>
        <dbReference type="Proteomes" id="UP000028006"/>
    </source>
</evidence>
<reference evidence="1 2" key="1">
    <citation type="submission" date="2014-06" db="EMBL/GenBank/DDBJ databases">
        <title>Whole Genome Sequences of Three Symbiotic Endozoicomonas Bacteria.</title>
        <authorList>
            <person name="Neave M.J."/>
            <person name="Apprill A."/>
            <person name="Voolstra C.R."/>
        </authorList>
    </citation>
    <scope>NUCLEOTIDE SEQUENCE [LARGE SCALE GENOMIC DNA]</scope>
    <source>
        <strain evidence="1 2">LMG 24815</strain>
    </source>
</reference>
<dbReference type="Gene3D" id="3.30.1340.10">
    <property type="entry name" value="HPr-like"/>
    <property type="match status" value="1"/>
</dbReference>
<dbReference type="Proteomes" id="UP000028006">
    <property type="component" value="Unassembled WGS sequence"/>
</dbReference>
<name>A0A081N0H9_9GAMM</name>